<dbReference type="EMBL" id="CAJVPW010002547">
    <property type="protein sequence ID" value="CAG8508659.1"/>
    <property type="molecule type" value="Genomic_DNA"/>
</dbReference>
<organism evidence="1 2">
    <name type="scientific">Cetraspora pellucida</name>
    <dbReference type="NCBI Taxonomy" id="1433469"/>
    <lineage>
        <taxon>Eukaryota</taxon>
        <taxon>Fungi</taxon>
        <taxon>Fungi incertae sedis</taxon>
        <taxon>Mucoromycota</taxon>
        <taxon>Glomeromycotina</taxon>
        <taxon>Glomeromycetes</taxon>
        <taxon>Diversisporales</taxon>
        <taxon>Gigasporaceae</taxon>
        <taxon>Cetraspora</taxon>
    </lineage>
</organism>
<name>A0ACA9L3S7_9GLOM</name>
<protein>
    <submittedName>
        <fullName evidence="1">4962_t:CDS:1</fullName>
    </submittedName>
</protein>
<evidence type="ECO:0000313" key="2">
    <source>
        <dbReference type="Proteomes" id="UP000789366"/>
    </source>
</evidence>
<reference evidence="1" key="1">
    <citation type="submission" date="2021-06" db="EMBL/GenBank/DDBJ databases">
        <authorList>
            <person name="Kallberg Y."/>
            <person name="Tangrot J."/>
            <person name="Rosling A."/>
        </authorList>
    </citation>
    <scope>NUCLEOTIDE SEQUENCE</scope>
    <source>
        <strain evidence="1">28 12/20/2015</strain>
    </source>
</reference>
<evidence type="ECO:0000313" key="1">
    <source>
        <dbReference type="EMBL" id="CAG8508659.1"/>
    </source>
</evidence>
<keyword evidence="2" id="KW-1185">Reference proteome</keyword>
<accession>A0ACA9L3S7</accession>
<proteinExistence type="predicted"/>
<comment type="caution">
    <text evidence="1">The sequence shown here is derived from an EMBL/GenBank/DDBJ whole genome shotgun (WGS) entry which is preliminary data.</text>
</comment>
<dbReference type="Proteomes" id="UP000789366">
    <property type="component" value="Unassembled WGS sequence"/>
</dbReference>
<sequence length="76" mass="8493">MAPRSNPEASACITTFYQSLAAKFGNTFSSTKLTLKSLVIRKGTVGWESYKLSRLFLRSDGHLLYQRYDLEIASGV</sequence>
<gene>
    <name evidence="1" type="ORF">SPELUC_LOCUS3369</name>
</gene>